<dbReference type="Proteomes" id="UP000789702">
    <property type="component" value="Unassembled WGS sequence"/>
</dbReference>
<protein>
    <submittedName>
        <fullName evidence="1">7113_t:CDS:1</fullName>
    </submittedName>
</protein>
<evidence type="ECO:0000313" key="1">
    <source>
        <dbReference type="EMBL" id="CAG8496199.1"/>
    </source>
</evidence>
<name>A0ACA9KWW0_9GLOM</name>
<evidence type="ECO:0000313" key="2">
    <source>
        <dbReference type="Proteomes" id="UP000789702"/>
    </source>
</evidence>
<reference evidence="1" key="1">
    <citation type="submission" date="2021-06" db="EMBL/GenBank/DDBJ databases">
        <authorList>
            <person name="Kallberg Y."/>
            <person name="Tangrot J."/>
            <person name="Rosling A."/>
        </authorList>
    </citation>
    <scope>NUCLEOTIDE SEQUENCE</scope>
    <source>
        <strain evidence="1">IL203A</strain>
    </source>
</reference>
<proteinExistence type="predicted"/>
<keyword evidence="2" id="KW-1185">Reference proteome</keyword>
<comment type="caution">
    <text evidence="1">The sequence shown here is derived from an EMBL/GenBank/DDBJ whole genome shotgun (WGS) entry which is preliminary data.</text>
</comment>
<sequence>MLLNFASLISTLVFPDNSTRQPYPPRHNPYTKNSKTWHYYIYDKRGHLAHNYLTKYPNQSNYNRFNRPENRRVNIAWINDKHLYSKEQVNSEVKDCHQPYNKDYKAYRKGVTEPQEEYNLKYCTKPSLIQVDTKVAKLTPVKKLRMRRQLSTVIPTIYLDNQPLVDNSEESDSLDDLVDELEFKKEELLELKIYYLEELELDSIRVGKSLDHLDEENMTIVNALLEINKGIFAENIAEEAKPIKQTYYYTSKNKQEFLFREVIIIKKKDVVRKCKSSL</sequence>
<organism evidence="1 2">
    <name type="scientific">Dentiscutata heterogama</name>
    <dbReference type="NCBI Taxonomy" id="1316150"/>
    <lineage>
        <taxon>Eukaryota</taxon>
        <taxon>Fungi</taxon>
        <taxon>Fungi incertae sedis</taxon>
        <taxon>Mucoromycota</taxon>
        <taxon>Glomeromycotina</taxon>
        <taxon>Glomeromycetes</taxon>
        <taxon>Diversisporales</taxon>
        <taxon>Gigasporaceae</taxon>
        <taxon>Dentiscutata</taxon>
    </lineage>
</organism>
<accession>A0ACA9KWW0</accession>
<dbReference type="EMBL" id="CAJVPU010002171">
    <property type="protein sequence ID" value="CAG8496199.1"/>
    <property type="molecule type" value="Genomic_DNA"/>
</dbReference>
<gene>
    <name evidence="1" type="ORF">DHETER_LOCUS2791</name>
</gene>